<dbReference type="RefSeq" id="XP_028876315.1">
    <property type="nucleotide sequence ID" value="XM_029018841.1"/>
</dbReference>
<dbReference type="Pfam" id="PF04910">
    <property type="entry name" value="Tcf25"/>
    <property type="match status" value="1"/>
</dbReference>
<dbReference type="InterPro" id="IPR006994">
    <property type="entry name" value="TCF25/Rqc1"/>
</dbReference>
<evidence type="ECO:0008006" key="3">
    <source>
        <dbReference type="Google" id="ProtNLM"/>
    </source>
</evidence>
<dbReference type="OrthoDB" id="205993at2759"/>
<sequence>MVSKQFKKLLEKKELKLSDGDISSHSFDEFANSNYGNSFDALASHDDEFLSNDDYNLSQNNLRQEKKKSFEKKKRKSVNKKEKKYLNELHEVSIENKDFKCCLIMNKKYFNCENEICSIFGNETLKFEKKNNSRKLSSKNSYLNMRHYFISCDSQWPHLNREESGLIMKYIEEKNEFSISFDIEYIKKKELLDVLIDSMLVDEIYMFMERNPFFFNGLLRLAEISILRDEHEVAFKNLQKALYVFESSLHPLFSPFKYKNGLPNTAIKSDDIESRDIFILLGHYMNSLGNRGLFRTALEYCLLLISMDIVHDRFHSLLHLDYYAILSSELEIFFEINNKFLSQFHKHCTWDEKNIVHTDGELNIVVKRFSESTPLYYILPNFAFGIPLALYIKYTKSCSLNKEQLDIFYREINNITIDQITNTNFNTNHFQKCSIYLIQSMLVFPEFVDLLKVHLETSQIKSGFSSWYEIRNIFNNLTGDINNVNSEKTENNLYPYLLVGKLLVEANVEKCKQIWKKPENLYWVNACCERIYKITESIENRNLIKLFVIRRRNILMECKFNVFRYLDVKKSEFSNNPTLPSFFRDEYRSKRENLSEDSSATASNISLNSDPISLYFLSLLPWYTIDYNGNYTLSINLREVAFDCLNALKNYLTTHF</sequence>
<organism evidence="1 2">
    <name type="scientific">Cryptosporidium ubiquitum</name>
    <dbReference type="NCBI Taxonomy" id="857276"/>
    <lineage>
        <taxon>Eukaryota</taxon>
        <taxon>Sar</taxon>
        <taxon>Alveolata</taxon>
        <taxon>Apicomplexa</taxon>
        <taxon>Conoidasida</taxon>
        <taxon>Coccidia</taxon>
        <taxon>Eucoccidiorida</taxon>
        <taxon>Eimeriorina</taxon>
        <taxon>Cryptosporidiidae</taxon>
        <taxon>Cryptosporidium</taxon>
    </lineage>
</organism>
<dbReference type="VEuPathDB" id="CryptoDB:cubi_01829"/>
<dbReference type="PANTHER" id="PTHR22684">
    <property type="entry name" value="NULP1-RELATED"/>
    <property type="match status" value="1"/>
</dbReference>
<dbReference type="AlphaFoldDB" id="A0A1J4MQM7"/>
<comment type="caution">
    <text evidence="1">The sequence shown here is derived from an EMBL/GenBank/DDBJ whole genome shotgun (WGS) entry which is preliminary data.</text>
</comment>
<name>A0A1J4MQM7_9CRYT</name>
<dbReference type="PANTHER" id="PTHR22684:SF0">
    <property type="entry name" value="RIBOSOME QUALITY CONTROL COMPLEX SUBUNIT TCF25"/>
    <property type="match status" value="1"/>
</dbReference>
<evidence type="ECO:0000313" key="1">
    <source>
        <dbReference type="EMBL" id="OII75308.1"/>
    </source>
</evidence>
<reference evidence="1 2" key="1">
    <citation type="submission" date="2016-10" db="EMBL/GenBank/DDBJ databases">
        <title>Reductive evolution of mitochondrial metabolism and differential evolution of invasion-related proteins in Cryptosporidium.</title>
        <authorList>
            <person name="Liu S."/>
            <person name="Roellig D.M."/>
            <person name="Guo Y."/>
            <person name="Li N."/>
            <person name="Frace M.A."/>
            <person name="Tang K."/>
            <person name="Zhang L."/>
            <person name="Feng Y."/>
            <person name="Xiao L."/>
        </authorList>
    </citation>
    <scope>NUCLEOTIDE SEQUENCE [LARGE SCALE GENOMIC DNA]</scope>
    <source>
        <strain evidence="1">39726</strain>
    </source>
</reference>
<gene>
    <name evidence="1" type="ORF">cubi_01829</name>
</gene>
<dbReference type="EMBL" id="LRBP01000001">
    <property type="protein sequence ID" value="OII75308.1"/>
    <property type="molecule type" value="Genomic_DNA"/>
</dbReference>
<dbReference type="GO" id="GO:1990112">
    <property type="term" value="C:RQC complex"/>
    <property type="evidence" value="ECO:0007669"/>
    <property type="project" value="TreeGrafter"/>
</dbReference>
<dbReference type="Proteomes" id="UP000186176">
    <property type="component" value="Unassembled WGS sequence"/>
</dbReference>
<keyword evidence="2" id="KW-1185">Reference proteome</keyword>
<accession>A0A1J4MQM7</accession>
<protein>
    <recommendedName>
        <fullName evidence="3">Transcription factor 25</fullName>
    </recommendedName>
</protein>
<evidence type="ECO:0000313" key="2">
    <source>
        <dbReference type="Proteomes" id="UP000186176"/>
    </source>
</evidence>
<proteinExistence type="predicted"/>
<dbReference type="GeneID" id="39978620"/>